<gene>
    <name evidence="2" type="ORF">GRI72_06360</name>
</gene>
<reference evidence="2 3" key="1">
    <citation type="submission" date="2019-12" db="EMBL/GenBank/DDBJ databases">
        <title>Genomic-based taxomic classification of the family Erythrobacteraceae.</title>
        <authorList>
            <person name="Xu L."/>
        </authorList>
    </citation>
    <scope>NUCLEOTIDE SEQUENCE [LARGE SCALE GENOMIC DNA]</scope>
    <source>
        <strain evidence="2 3">H32</strain>
    </source>
</reference>
<dbReference type="Pfam" id="PF00903">
    <property type="entry name" value="Glyoxalase"/>
    <property type="match status" value="2"/>
</dbReference>
<dbReference type="Proteomes" id="UP000444401">
    <property type="component" value="Unassembled WGS sequence"/>
</dbReference>
<dbReference type="Gene3D" id="3.10.180.10">
    <property type="entry name" value="2,3-Dihydroxybiphenyl 1,2-Dioxygenase, domain 1"/>
    <property type="match status" value="2"/>
</dbReference>
<comment type="caution">
    <text evidence="2">The sequence shown here is derived from an EMBL/GenBank/DDBJ whole genome shotgun (WGS) entry which is preliminary data.</text>
</comment>
<name>A0ABW9UUC6_9SPHN</name>
<evidence type="ECO:0000259" key="1">
    <source>
        <dbReference type="PROSITE" id="PS51819"/>
    </source>
</evidence>
<dbReference type="PROSITE" id="PS51819">
    <property type="entry name" value="VOC"/>
    <property type="match status" value="2"/>
</dbReference>
<dbReference type="EMBL" id="WTYO01000002">
    <property type="protein sequence ID" value="MXO68446.1"/>
    <property type="molecule type" value="Genomic_DNA"/>
</dbReference>
<protein>
    <submittedName>
        <fullName evidence="2">VOC family protein</fullName>
    </submittedName>
</protein>
<feature type="domain" description="VOC" evidence="1">
    <location>
        <begin position="150"/>
        <end position="268"/>
    </location>
</feature>
<evidence type="ECO:0000313" key="2">
    <source>
        <dbReference type="EMBL" id="MXO68446.1"/>
    </source>
</evidence>
<organism evidence="2 3">
    <name type="scientific">Pelagerythrobacter marinus</name>
    <dbReference type="NCBI Taxonomy" id="538382"/>
    <lineage>
        <taxon>Bacteria</taxon>
        <taxon>Pseudomonadati</taxon>
        <taxon>Pseudomonadota</taxon>
        <taxon>Alphaproteobacteria</taxon>
        <taxon>Sphingomonadales</taxon>
        <taxon>Erythrobacteraceae</taxon>
        <taxon>Pelagerythrobacter</taxon>
    </lineage>
</organism>
<feature type="domain" description="VOC" evidence="1">
    <location>
        <begin position="7"/>
        <end position="128"/>
    </location>
</feature>
<dbReference type="RefSeq" id="WP_160733079.1">
    <property type="nucleotide sequence ID" value="NZ_WTYO01000002.1"/>
</dbReference>
<dbReference type="InterPro" id="IPR004360">
    <property type="entry name" value="Glyas_Fos-R_dOase_dom"/>
</dbReference>
<dbReference type="SUPFAM" id="SSF54593">
    <property type="entry name" value="Glyoxalase/Bleomycin resistance protein/Dihydroxybiphenyl dioxygenase"/>
    <property type="match status" value="2"/>
</dbReference>
<sequence length="271" mass="29427">MASDRGAFIWYELMTTDRESAADFYREVVGWTFAQESTAPPGGPDYRMILRADGGRAGGVLTLTEAMCEAGAAPGWLGYVHHPDVDRAVARIVEAGGSVHVAPHDMEGVGRIALVQDPQGAAIYVMRPAPPPGPPPRQPDAKSDVFDDARAQHVRWNELQTREPQAAAALYGEVFGWEQKETMPMGEMGAYRFLHRGDAMIGAIMPHLPAAPRTGWTFYLGVDDIDRAARAVTDRGGRHLDEITEIPGGEFALQCTDPQGAIVGLIGPRRR</sequence>
<evidence type="ECO:0000313" key="3">
    <source>
        <dbReference type="Proteomes" id="UP000444401"/>
    </source>
</evidence>
<keyword evidence="3" id="KW-1185">Reference proteome</keyword>
<dbReference type="PANTHER" id="PTHR33993:SF14">
    <property type="entry name" value="GB|AAF24581.1"/>
    <property type="match status" value="1"/>
</dbReference>
<dbReference type="PANTHER" id="PTHR33993">
    <property type="entry name" value="GLYOXALASE-RELATED"/>
    <property type="match status" value="1"/>
</dbReference>
<dbReference type="CDD" id="cd07247">
    <property type="entry name" value="SgaA_N_like"/>
    <property type="match status" value="2"/>
</dbReference>
<proteinExistence type="predicted"/>
<accession>A0ABW9UUC6</accession>
<dbReference type="InterPro" id="IPR052164">
    <property type="entry name" value="Anthracycline_SecMetBiosynth"/>
</dbReference>
<dbReference type="InterPro" id="IPR037523">
    <property type="entry name" value="VOC_core"/>
</dbReference>
<dbReference type="InterPro" id="IPR029068">
    <property type="entry name" value="Glyas_Bleomycin-R_OHBP_Dase"/>
</dbReference>